<feature type="domain" description="Methyltransferase type 11" evidence="1">
    <location>
        <begin position="115"/>
        <end position="194"/>
    </location>
</feature>
<dbReference type="GO" id="GO:0032259">
    <property type="term" value="P:methylation"/>
    <property type="evidence" value="ECO:0007669"/>
    <property type="project" value="UniProtKB-KW"/>
</dbReference>
<dbReference type="RefSeq" id="WP_109836058.1">
    <property type="nucleotide sequence ID" value="NZ_QGKM01000004.1"/>
</dbReference>
<gene>
    <name evidence="2" type="ORF">DKW60_02355</name>
</gene>
<reference evidence="2 3" key="1">
    <citation type="submission" date="2018-05" db="EMBL/GenBank/DDBJ databases">
        <title>Leucothrix arctica sp. nov., isolated from Arctic seawater.</title>
        <authorList>
            <person name="Choi A."/>
            <person name="Baek K."/>
        </authorList>
    </citation>
    <scope>NUCLEOTIDE SEQUENCE [LARGE SCALE GENOMIC DNA]</scope>
    <source>
        <strain evidence="2 3">JCM 18388</strain>
    </source>
</reference>
<evidence type="ECO:0000313" key="2">
    <source>
        <dbReference type="EMBL" id="PWR00413.1"/>
    </source>
</evidence>
<evidence type="ECO:0000259" key="1">
    <source>
        <dbReference type="Pfam" id="PF08241"/>
    </source>
</evidence>
<dbReference type="AlphaFoldDB" id="A0A317CVN6"/>
<name>A0A317CVN6_9GAMM</name>
<organism evidence="2 3">
    <name type="scientific">Leucothrix pacifica</name>
    <dbReference type="NCBI Taxonomy" id="1247513"/>
    <lineage>
        <taxon>Bacteria</taxon>
        <taxon>Pseudomonadati</taxon>
        <taxon>Pseudomonadota</taxon>
        <taxon>Gammaproteobacteria</taxon>
        <taxon>Thiotrichales</taxon>
        <taxon>Thiotrichaceae</taxon>
        <taxon>Leucothrix</taxon>
    </lineage>
</organism>
<dbReference type="EMBL" id="QGKM01000004">
    <property type="protein sequence ID" value="PWR00413.1"/>
    <property type="molecule type" value="Genomic_DNA"/>
</dbReference>
<keyword evidence="3" id="KW-1185">Reference proteome</keyword>
<evidence type="ECO:0000313" key="3">
    <source>
        <dbReference type="Proteomes" id="UP000245539"/>
    </source>
</evidence>
<dbReference type="CDD" id="cd02440">
    <property type="entry name" value="AdoMet_MTases"/>
    <property type="match status" value="1"/>
</dbReference>
<dbReference type="SUPFAM" id="SSF53335">
    <property type="entry name" value="S-adenosyl-L-methionine-dependent methyltransferases"/>
    <property type="match status" value="1"/>
</dbReference>
<comment type="caution">
    <text evidence="2">The sequence shown here is derived from an EMBL/GenBank/DDBJ whole genome shotgun (WGS) entry which is preliminary data.</text>
</comment>
<dbReference type="InterPro" id="IPR013216">
    <property type="entry name" value="Methyltransf_11"/>
</dbReference>
<proteinExistence type="predicted"/>
<sequence length="302" mass="33695">MNKYLATNTKNALCCPYCYGGLRDIDTTAICSSCGCQYTNSPSGSLDLRLNRPKKYSYDLTLGSSLEDSQQLCASPLSPNPNQQVDYQNIEVPNHLTSALLSHFPKAQNDNALMLDIGCGTAVHKAVAEHAGFEYIGIDYHNQNAPILGDAHAIPLKDDSVDFVLSIAVLEHIRFPFVVMEEIHRVLKTDGMFIGTVAFLEPFHEDSFYHHTHLGTFNALQAGGFTVEILSASDEWNSLVAQFHMGLFPKMPIPLARMLAAPIRLLHKLWWKLGKLRFEEATEQMRITKNTGAFTFIAYKRA</sequence>
<dbReference type="Proteomes" id="UP000245539">
    <property type="component" value="Unassembled WGS sequence"/>
</dbReference>
<accession>A0A317CVN6</accession>
<dbReference type="OrthoDB" id="5614764at2"/>
<dbReference type="InterPro" id="IPR029063">
    <property type="entry name" value="SAM-dependent_MTases_sf"/>
</dbReference>
<keyword evidence="2" id="KW-0489">Methyltransferase</keyword>
<dbReference type="Pfam" id="PF08241">
    <property type="entry name" value="Methyltransf_11"/>
    <property type="match status" value="1"/>
</dbReference>
<keyword evidence="2" id="KW-0808">Transferase</keyword>
<protein>
    <submittedName>
        <fullName evidence="2">Class I SAM-dependent methyltransferase</fullName>
    </submittedName>
</protein>
<dbReference type="GO" id="GO:0008757">
    <property type="term" value="F:S-adenosylmethionine-dependent methyltransferase activity"/>
    <property type="evidence" value="ECO:0007669"/>
    <property type="project" value="InterPro"/>
</dbReference>
<dbReference type="Gene3D" id="3.40.50.150">
    <property type="entry name" value="Vaccinia Virus protein VP39"/>
    <property type="match status" value="1"/>
</dbReference>